<feature type="transmembrane region" description="Helical" evidence="2">
    <location>
        <begin position="1047"/>
        <end position="1069"/>
    </location>
</feature>
<dbReference type="Pfam" id="PF05593">
    <property type="entry name" value="RHS_repeat"/>
    <property type="match status" value="2"/>
</dbReference>
<feature type="transmembrane region" description="Helical" evidence="2">
    <location>
        <begin position="1081"/>
        <end position="1103"/>
    </location>
</feature>
<organism evidence="5 6">
    <name type="scientific">Bailinhaonella thermotolerans</name>
    <dbReference type="NCBI Taxonomy" id="1070861"/>
    <lineage>
        <taxon>Bacteria</taxon>
        <taxon>Bacillati</taxon>
        <taxon>Actinomycetota</taxon>
        <taxon>Actinomycetes</taxon>
        <taxon>Streptosporangiales</taxon>
        <taxon>Streptosporangiaceae</taxon>
        <taxon>Bailinhaonella</taxon>
    </lineage>
</organism>
<dbReference type="NCBIfam" id="TIGR03696">
    <property type="entry name" value="Rhs_assc_core"/>
    <property type="match status" value="1"/>
</dbReference>
<dbReference type="PANTHER" id="PTHR32305">
    <property type="match status" value="1"/>
</dbReference>
<keyword evidence="2" id="KW-0472">Membrane</keyword>
<dbReference type="RefSeq" id="WP_119929734.1">
    <property type="nucleotide sequence ID" value="NZ_QZEY01000014.1"/>
</dbReference>
<dbReference type="InterPro" id="IPR006530">
    <property type="entry name" value="YD"/>
</dbReference>
<accession>A0A3A4ATR8</accession>
<evidence type="ECO:0000259" key="4">
    <source>
        <dbReference type="Pfam" id="PF25023"/>
    </source>
</evidence>
<gene>
    <name evidence="5" type="ORF">D5H75_28995</name>
</gene>
<dbReference type="InterPro" id="IPR056823">
    <property type="entry name" value="TEN-like_YD-shell"/>
</dbReference>
<name>A0A3A4ATR8_9ACTN</name>
<dbReference type="Pfam" id="PF25023">
    <property type="entry name" value="TEN_YD-shell"/>
    <property type="match status" value="1"/>
</dbReference>
<dbReference type="PANTHER" id="PTHR32305:SF15">
    <property type="entry name" value="PROTEIN RHSA-RELATED"/>
    <property type="match status" value="1"/>
</dbReference>
<dbReference type="AlphaFoldDB" id="A0A3A4ATR8"/>
<keyword evidence="1" id="KW-0677">Repeat</keyword>
<comment type="caution">
    <text evidence="5">The sequence shown here is derived from an EMBL/GenBank/DDBJ whole genome shotgun (WGS) entry which is preliminary data.</text>
</comment>
<keyword evidence="6" id="KW-1185">Reference proteome</keyword>
<dbReference type="InterPro" id="IPR031325">
    <property type="entry name" value="RHS_repeat"/>
</dbReference>
<dbReference type="EMBL" id="QZEY01000014">
    <property type="protein sequence ID" value="RJL24818.1"/>
    <property type="molecule type" value="Genomic_DNA"/>
</dbReference>
<dbReference type="InterPro" id="IPR022385">
    <property type="entry name" value="Rhs_assc_core"/>
</dbReference>
<evidence type="ECO:0000256" key="3">
    <source>
        <dbReference type="SAM" id="SignalP"/>
    </source>
</evidence>
<sequence length="1104" mass="115470">MARRPVPFLTAIAVAAAASVTAIAPPAHPARAAVPRAGAAPPAQAVRHLPADAAPQAARPVLGPARGTVTRAAGVDIPVGTGPTRNGTFLTFRLAGDLELKVNVGSGNALARTTDLVQPAMSRNAGLGVAYNSLLVGTGAELGVHGYGWRAREGGDVQLHEDSGDGSVTYVGPDGVSGRFTRRSGSATAYNTPREFKGDLTRISGGWRFRAHEDGRELDFDGDGRLVKNRDRNGNLTEFAYSGGRLQYVDYVPRGGQPCGACGTVYTGFGGDGLLAEYGQSDSPGVIASYGRAAGAAVTRHVRYAYTAARDLASITYPDGAVVRFGYGGGHLLTSIRNGLGHETRITYDGSRRVTSVTQVTDAAAGTGSTTRLAYTSSTETLVADPNTDLSRPVAEVPHTRYTLNASERVTEVEDPGGHVRKRTYTPFHDVATATNAMGGTTANSYGANNGESLTTSRSASGASIGFAYANPPTETNPTANFQPSSVTDAQKNTTAFTYTGAGNLASGTDALAAKAKVEYNDDGTVKSSTDPANGSNATRYAYGGDFRQLVRITPPTGNALGERRFTYDGFGRLATATDGAGRTTSYQYDLRDRTVRVSYSDGTPAVVFDHDAAGNLTRRTDASGTTTWAYNARNQVTRRTATSGGGDLGYSYDLAGNLLTLTDGRGTTRYTYTRRNLTQEMTDASGRRWRFHYDEDGRRIYTWFGYASDTSWTMRTKTDYDKDGRVVRVATARGSDPADLVSDISYCYAPHASGQPCSTDPAKATNLRQWLRDNRTGTVSVLSHDRANRLTKATNMPGGTYEYTYDANANRTTEKIGGVLNQSLTFDSANHVTSGGFSYDGAGNQTAAPSTGAMTYNAAGQMTGVTPAGGARVAYTYAGPDQVELVSAGDTRFVYGLADQFGLPWVQSVTRAGATSYVERDGHGTPLGLNIAGETHAYALDGLGSVVAMVDSAGGVTASYAYRPYGPTASESGPAAGINPVQYTGGLKDQATRFTKLGHRYLSGGLGRFTQPDRFTTLADPGNANRYAYAACNPATNTDPTGQICIPAVLAGVFGLAAAVAGAVVFFGPAAGLSAAVIQAAGATGVLTSLLAGVEGVIALVIC</sequence>
<dbReference type="Gene3D" id="2.180.10.10">
    <property type="entry name" value="RHS repeat-associated core"/>
    <property type="match status" value="2"/>
</dbReference>
<dbReference type="Proteomes" id="UP000265768">
    <property type="component" value="Unassembled WGS sequence"/>
</dbReference>
<evidence type="ECO:0000256" key="2">
    <source>
        <dbReference type="SAM" id="Phobius"/>
    </source>
</evidence>
<dbReference type="NCBIfam" id="TIGR01643">
    <property type="entry name" value="YD_repeat_2x"/>
    <property type="match status" value="5"/>
</dbReference>
<dbReference type="InterPro" id="IPR050708">
    <property type="entry name" value="T6SS_VgrG/RHS"/>
</dbReference>
<evidence type="ECO:0000313" key="5">
    <source>
        <dbReference type="EMBL" id="RJL24818.1"/>
    </source>
</evidence>
<feature type="domain" description="Teneurin-like YD-shell" evidence="4">
    <location>
        <begin position="784"/>
        <end position="1035"/>
    </location>
</feature>
<reference evidence="5 6" key="1">
    <citation type="submission" date="2018-09" db="EMBL/GenBank/DDBJ databases">
        <title>YIM 75507 draft genome.</title>
        <authorList>
            <person name="Tang S."/>
            <person name="Feng Y."/>
        </authorList>
    </citation>
    <scope>NUCLEOTIDE SEQUENCE [LARGE SCALE GENOMIC DNA]</scope>
    <source>
        <strain evidence="5 6">YIM 75507</strain>
    </source>
</reference>
<keyword evidence="3" id="KW-0732">Signal</keyword>
<keyword evidence="2" id="KW-1133">Transmembrane helix</keyword>
<feature type="signal peptide" evidence="3">
    <location>
        <begin position="1"/>
        <end position="24"/>
    </location>
</feature>
<protein>
    <submittedName>
        <fullName evidence="5">RHS repeat-associated core domain-containing protein</fullName>
    </submittedName>
</protein>
<keyword evidence="2" id="KW-0812">Transmembrane</keyword>
<feature type="chain" id="PRO_5039384354" evidence="3">
    <location>
        <begin position="25"/>
        <end position="1104"/>
    </location>
</feature>
<dbReference type="OrthoDB" id="291011at2"/>
<evidence type="ECO:0000313" key="6">
    <source>
        <dbReference type="Proteomes" id="UP000265768"/>
    </source>
</evidence>
<proteinExistence type="predicted"/>
<evidence type="ECO:0000256" key="1">
    <source>
        <dbReference type="ARBA" id="ARBA00022737"/>
    </source>
</evidence>